<proteinExistence type="predicted"/>
<reference evidence="1 2" key="1">
    <citation type="submission" date="2011-02" db="EMBL/GenBank/DDBJ databases">
        <authorList>
            <person name="Nelson K.E."/>
            <person name="Sutton G."/>
            <person name="Torralba M."/>
            <person name="Durkin S."/>
            <person name="Harkins D."/>
            <person name="Montgomery R."/>
            <person name="Ziemer C."/>
            <person name="Klaassens E."/>
            <person name="Ocuiv P."/>
            <person name="Morrison M."/>
        </authorList>
    </citation>
    <scope>NUCLEOTIDE SEQUENCE [LARGE SCALE GENOMIC DNA]</scope>
    <source>
        <strain evidence="1 2">8</strain>
    </source>
</reference>
<dbReference type="EMBL" id="ADKM02000050">
    <property type="protein sequence ID" value="EGC03842.1"/>
    <property type="molecule type" value="Genomic_DNA"/>
</dbReference>
<comment type="caution">
    <text evidence="1">The sequence shown here is derived from an EMBL/GenBank/DDBJ whole genome shotgun (WGS) entry which is preliminary data.</text>
</comment>
<dbReference type="AlphaFoldDB" id="E9S9Z6"/>
<dbReference type="Proteomes" id="UP000004259">
    <property type="component" value="Unassembled WGS sequence"/>
</dbReference>
<sequence length="38" mass="3958">MHAAKVNTCKKTPVGVSPDGRAAYDRASAAAAFLPDLR</sequence>
<accession>E9S9Z6</accession>
<evidence type="ECO:0000313" key="2">
    <source>
        <dbReference type="Proteomes" id="UP000004259"/>
    </source>
</evidence>
<organism evidence="1 2">
    <name type="scientific">Ruminococcus albus 8</name>
    <dbReference type="NCBI Taxonomy" id="246199"/>
    <lineage>
        <taxon>Bacteria</taxon>
        <taxon>Bacillati</taxon>
        <taxon>Bacillota</taxon>
        <taxon>Clostridia</taxon>
        <taxon>Eubacteriales</taxon>
        <taxon>Oscillospiraceae</taxon>
        <taxon>Ruminococcus</taxon>
    </lineage>
</organism>
<evidence type="ECO:0000313" key="1">
    <source>
        <dbReference type="EMBL" id="EGC03842.1"/>
    </source>
</evidence>
<protein>
    <submittedName>
        <fullName evidence="1">Uncharacterized protein</fullName>
    </submittedName>
</protein>
<name>E9S9Z6_RUMAL</name>
<dbReference type="STRING" id="246199.CUS_6447"/>
<gene>
    <name evidence="1" type="ORF">CUS_6447</name>
</gene>
<keyword evidence="2" id="KW-1185">Reference proteome</keyword>